<evidence type="ECO:0000313" key="11">
    <source>
        <dbReference type="EMBL" id="CAF0803258.1"/>
    </source>
</evidence>
<evidence type="ECO:0000256" key="1">
    <source>
        <dbReference type="ARBA" id="ARBA00004141"/>
    </source>
</evidence>
<comment type="subcellular location">
    <subcellularLocation>
        <location evidence="1">Membrane</location>
        <topology evidence="1">Multi-pass membrane protein</topology>
    </subcellularLocation>
</comment>
<feature type="transmembrane region" description="Helical" evidence="9">
    <location>
        <begin position="588"/>
        <end position="605"/>
    </location>
</feature>
<feature type="transmembrane region" description="Helical" evidence="9">
    <location>
        <begin position="337"/>
        <end position="358"/>
    </location>
</feature>
<reference evidence="11" key="1">
    <citation type="submission" date="2021-02" db="EMBL/GenBank/DDBJ databases">
        <authorList>
            <person name="Nowell W R."/>
        </authorList>
    </citation>
    <scope>NUCLEOTIDE SEQUENCE</scope>
</reference>
<dbReference type="InterPro" id="IPR017452">
    <property type="entry name" value="GPCR_Rhodpsn_7TM"/>
</dbReference>
<sequence>MSTSITTTTAPLIQIATTQMTFYSPIILLIVGIISCLCNFITFTSPQLRKSSCAFYFLLSSIFELFVVTFGLISRFAADHLGSTLINTDRAYCKLRAYLVSILPLIATYMILLSSIDRCLSSSVSARLRLFGQMKVAYVASAVAILLAFVSGLHILIGYDLRPRCAALPGVFAMYDSMFVVFWLGVIPHVLMLLFGFLTLMNVRRTKQRIAVKPAKNANISDQQQEGHKQKTDAQLMMMMLVQVGLSFILIMTRMIYYAYYVLGPSLTDSHDSKKCTTSIYIWLHKIQHIQNIFIFLYHLIPINTKHHKTMVENNMLAPLSTTTQASIRIATTEMTYYSPIVLLIVGIISCLCNFITFTSPQLRKSSCAFYFLLSSIFELFGVTFGLISRFAADHLGSTLINTDRAYCKLRAYLVSILPLIATYMILLSSIDRCLSSSVSARLRLFGQMKVAYVASAVAILLAFVSGLHILIGYDLRPRCAALPGAFAMYDSMFVVFWLGVIPHVLMLLFGFLTLMNVRRTRQRVAAKPSTNVNAPNQRQKCRKQKTDAQLMMMMLVQVGLSFILIMTRMIYYAYYVLGPSLTGYDKLVGSFLMSFTTQVYYANYCKSFYIYTLSSGLFRRVFVQRVTYYPRKVLNLRKPIKANMSDDKTDDTQTDVDAVTRGIRRQR</sequence>
<dbReference type="Gene3D" id="1.20.1070.10">
    <property type="entry name" value="Rhodopsin 7-helix transmembrane proteins"/>
    <property type="match status" value="2"/>
</dbReference>
<dbReference type="PROSITE" id="PS50262">
    <property type="entry name" value="G_PROTEIN_RECEP_F1_2"/>
    <property type="match status" value="2"/>
</dbReference>
<feature type="transmembrane region" description="Helical" evidence="9">
    <location>
        <begin position="412"/>
        <end position="431"/>
    </location>
</feature>
<dbReference type="PANTHER" id="PTHR24243">
    <property type="entry name" value="G-PROTEIN COUPLED RECEPTOR"/>
    <property type="match status" value="1"/>
</dbReference>
<keyword evidence="5 9" id="KW-0472">Membrane</keyword>
<feature type="transmembrane region" description="Helical" evidence="9">
    <location>
        <begin position="492"/>
        <end position="515"/>
    </location>
</feature>
<evidence type="ECO:0000256" key="7">
    <source>
        <dbReference type="ARBA" id="ARBA00023224"/>
    </source>
</evidence>
<evidence type="ECO:0000256" key="9">
    <source>
        <dbReference type="SAM" id="Phobius"/>
    </source>
</evidence>
<feature type="transmembrane region" description="Helical" evidence="9">
    <location>
        <begin position="22"/>
        <end position="43"/>
    </location>
</feature>
<evidence type="ECO:0000256" key="5">
    <source>
        <dbReference type="ARBA" id="ARBA00023136"/>
    </source>
</evidence>
<feature type="transmembrane region" description="Helical" evidence="9">
    <location>
        <begin position="551"/>
        <end position="576"/>
    </location>
</feature>
<feature type="transmembrane region" description="Helical" evidence="9">
    <location>
        <begin position="177"/>
        <end position="200"/>
    </location>
</feature>
<dbReference type="EMBL" id="CAJNOJ010000013">
    <property type="protein sequence ID" value="CAF0803258.1"/>
    <property type="molecule type" value="Genomic_DNA"/>
</dbReference>
<dbReference type="SUPFAM" id="SSF81321">
    <property type="entry name" value="Family A G protein-coupled receptor-like"/>
    <property type="match status" value="2"/>
</dbReference>
<dbReference type="AlphaFoldDB" id="A0A813SNR3"/>
<keyword evidence="3 9" id="KW-1133">Transmembrane helix</keyword>
<organism evidence="11 12">
    <name type="scientific">Adineta ricciae</name>
    <name type="common">Rotifer</name>
    <dbReference type="NCBI Taxonomy" id="249248"/>
    <lineage>
        <taxon>Eukaryota</taxon>
        <taxon>Metazoa</taxon>
        <taxon>Spiralia</taxon>
        <taxon>Gnathifera</taxon>
        <taxon>Rotifera</taxon>
        <taxon>Eurotatoria</taxon>
        <taxon>Bdelloidea</taxon>
        <taxon>Adinetida</taxon>
        <taxon>Adinetidae</taxon>
        <taxon>Adineta</taxon>
    </lineage>
</organism>
<gene>
    <name evidence="11" type="ORF">EDS130_LOCUS4965</name>
</gene>
<evidence type="ECO:0000256" key="2">
    <source>
        <dbReference type="ARBA" id="ARBA00022692"/>
    </source>
</evidence>
<feature type="transmembrane region" description="Helical" evidence="9">
    <location>
        <begin position="97"/>
        <end position="116"/>
    </location>
</feature>
<dbReference type="GO" id="GO:0005886">
    <property type="term" value="C:plasma membrane"/>
    <property type="evidence" value="ECO:0007669"/>
    <property type="project" value="TreeGrafter"/>
</dbReference>
<comment type="caution">
    <text evidence="11">The sequence shown here is derived from an EMBL/GenBank/DDBJ whole genome shotgun (WGS) entry which is preliminary data.</text>
</comment>
<proteinExistence type="predicted"/>
<feature type="transmembrane region" description="Helical" evidence="9">
    <location>
        <begin position="370"/>
        <end position="392"/>
    </location>
</feature>
<dbReference type="PANTHER" id="PTHR24243:SF230">
    <property type="entry name" value="G-PROTEIN COUPLED RECEPTORS FAMILY 1 PROFILE DOMAIN-CONTAINING PROTEIN"/>
    <property type="match status" value="1"/>
</dbReference>
<keyword evidence="4" id="KW-0297">G-protein coupled receptor</keyword>
<feature type="domain" description="G-protein coupled receptors family 1 profile" evidence="10">
    <location>
        <begin position="349"/>
        <end position="612"/>
    </location>
</feature>
<dbReference type="GO" id="GO:0004930">
    <property type="term" value="F:G protein-coupled receptor activity"/>
    <property type="evidence" value="ECO:0007669"/>
    <property type="project" value="UniProtKB-KW"/>
</dbReference>
<dbReference type="Proteomes" id="UP000663852">
    <property type="component" value="Unassembled WGS sequence"/>
</dbReference>
<feature type="transmembrane region" description="Helical" evidence="9">
    <location>
        <begin position="136"/>
        <end position="157"/>
    </location>
</feature>
<accession>A0A813SNR3</accession>
<protein>
    <recommendedName>
        <fullName evidence="10">G-protein coupled receptors family 1 profile domain-containing protein</fullName>
    </recommendedName>
</protein>
<feature type="transmembrane region" description="Helical" evidence="9">
    <location>
        <begin position="451"/>
        <end position="472"/>
    </location>
</feature>
<name>A0A813SNR3_ADIRI</name>
<keyword evidence="6" id="KW-0675">Receptor</keyword>
<keyword evidence="2 9" id="KW-0812">Transmembrane</keyword>
<evidence type="ECO:0000256" key="6">
    <source>
        <dbReference type="ARBA" id="ARBA00023170"/>
    </source>
</evidence>
<evidence type="ECO:0000256" key="4">
    <source>
        <dbReference type="ARBA" id="ARBA00023040"/>
    </source>
</evidence>
<feature type="transmembrane region" description="Helical" evidence="9">
    <location>
        <begin position="236"/>
        <end position="260"/>
    </location>
</feature>
<evidence type="ECO:0000256" key="8">
    <source>
        <dbReference type="SAM" id="MobiDB-lite"/>
    </source>
</evidence>
<feature type="region of interest" description="Disordered" evidence="8">
    <location>
        <begin position="646"/>
        <end position="668"/>
    </location>
</feature>
<feature type="transmembrane region" description="Helical" evidence="9">
    <location>
        <begin position="55"/>
        <end position="77"/>
    </location>
</feature>
<feature type="domain" description="G-protein coupled receptors family 1 profile" evidence="10">
    <location>
        <begin position="34"/>
        <end position="296"/>
    </location>
</feature>
<keyword evidence="7" id="KW-0807">Transducer</keyword>
<evidence type="ECO:0000259" key="10">
    <source>
        <dbReference type="PROSITE" id="PS50262"/>
    </source>
</evidence>
<evidence type="ECO:0000313" key="12">
    <source>
        <dbReference type="Proteomes" id="UP000663852"/>
    </source>
</evidence>
<evidence type="ECO:0000256" key="3">
    <source>
        <dbReference type="ARBA" id="ARBA00022989"/>
    </source>
</evidence>